<dbReference type="GO" id="GO:0005506">
    <property type="term" value="F:iron ion binding"/>
    <property type="evidence" value="ECO:0007669"/>
    <property type="project" value="InterPro"/>
</dbReference>
<evidence type="ECO:0000313" key="3">
    <source>
        <dbReference type="EMBL" id="EQD38819.1"/>
    </source>
</evidence>
<dbReference type="AlphaFoldDB" id="T1ACZ2"/>
<gene>
    <name evidence="3" type="ORF">B1A_17109</name>
</gene>
<name>T1ACZ2_9ZZZZ</name>
<feature type="non-terminal residue" evidence="3">
    <location>
        <position position="155"/>
    </location>
</feature>
<evidence type="ECO:0000259" key="2">
    <source>
        <dbReference type="Pfam" id="PF20256"/>
    </source>
</evidence>
<comment type="caution">
    <text evidence="3">The sequence shown here is derived from an EMBL/GenBank/DDBJ whole genome shotgun (WGS) entry which is preliminary data.</text>
</comment>
<protein>
    <submittedName>
        <fullName evidence="3">Carbon monoxide dehydrogenase form II large subunit</fullName>
    </submittedName>
</protein>
<evidence type="ECO:0000256" key="1">
    <source>
        <dbReference type="ARBA" id="ARBA00022505"/>
    </source>
</evidence>
<dbReference type="InterPro" id="IPR046867">
    <property type="entry name" value="AldOxase/xan_DH_MoCoBD2"/>
</dbReference>
<dbReference type="GO" id="GO:0016491">
    <property type="term" value="F:oxidoreductase activity"/>
    <property type="evidence" value="ECO:0007669"/>
    <property type="project" value="InterPro"/>
</dbReference>
<sequence>MPLEKIKFIQSDTKEVPRGGGTGGSRSLQLGGSAVNAAALQVLDVAKNLAASHFEASVDDIIVSQEGTIGVAGSPSHFLSWTDLMDVAKQAGVELAYRGDFNQAGATFPFGAHVSVVEVDLETGLVRPISHFAVDDCGRVLNPLVVEGQQHGGIA</sequence>
<proteinExistence type="predicted"/>
<feature type="domain" description="Aldehyde oxidase/xanthine dehydrogenase second molybdopterin binding" evidence="2">
    <location>
        <begin position="1"/>
        <end position="155"/>
    </location>
</feature>
<reference evidence="3" key="1">
    <citation type="submission" date="2013-08" db="EMBL/GenBank/DDBJ databases">
        <authorList>
            <person name="Mendez C."/>
            <person name="Richter M."/>
            <person name="Ferrer M."/>
            <person name="Sanchez J."/>
        </authorList>
    </citation>
    <scope>NUCLEOTIDE SEQUENCE</scope>
</reference>
<keyword evidence="1" id="KW-0500">Molybdenum</keyword>
<organism evidence="3">
    <name type="scientific">mine drainage metagenome</name>
    <dbReference type="NCBI Taxonomy" id="410659"/>
    <lineage>
        <taxon>unclassified sequences</taxon>
        <taxon>metagenomes</taxon>
        <taxon>ecological metagenomes</taxon>
    </lineage>
</organism>
<dbReference type="PANTHER" id="PTHR11908:SF132">
    <property type="entry name" value="ALDEHYDE OXIDASE 1-RELATED"/>
    <property type="match status" value="1"/>
</dbReference>
<dbReference type="InterPro" id="IPR016208">
    <property type="entry name" value="Ald_Oxase/xanthine_DH-like"/>
</dbReference>
<dbReference type="SUPFAM" id="SSF56003">
    <property type="entry name" value="Molybdenum cofactor-binding domain"/>
    <property type="match status" value="1"/>
</dbReference>
<dbReference type="InterPro" id="IPR037165">
    <property type="entry name" value="AldOxase/xan_DH_Mopterin-bd_sf"/>
</dbReference>
<dbReference type="EMBL" id="AUZX01012575">
    <property type="protein sequence ID" value="EQD38819.1"/>
    <property type="molecule type" value="Genomic_DNA"/>
</dbReference>
<accession>T1ACZ2</accession>
<dbReference type="PANTHER" id="PTHR11908">
    <property type="entry name" value="XANTHINE DEHYDROGENASE"/>
    <property type="match status" value="1"/>
</dbReference>
<reference evidence="3" key="2">
    <citation type="journal article" date="2014" name="ISME J.">
        <title>Microbial stratification in low pH oxic and suboxic macroscopic growths along an acid mine drainage.</title>
        <authorList>
            <person name="Mendez-Garcia C."/>
            <person name="Mesa V."/>
            <person name="Sprenger R.R."/>
            <person name="Richter M."/>
            <person name="Diez M.S."/>
            <person name="Solano J."/>
            <person name="Bargiela R."/>
            <person name="Golyshina O.V."/>
            <person name="Manteca A."/>
            <person name="Ramos J.L."/>
            <person name="Gallego J.R."/>
            <person name="Llorente I."/>
            <person name="Martins Dos Santos V.A."/>
            <person name="Jensen O.N."/>
            <person name="Pelaez A.I."/>
            <person name="Sanchez J."/>
            <person name="Ferrer M."/>
        </authorList>
    </citation>
    <scope>NUCLEOTIDE SEQUENCE</scope>
</reference>
<dbReference type="Pfam" id="PF20256">
    <property type="entry name" value="MoCoBD_2"/>
    <property type="match status" value="1"/>
</dbReference>
<dbReference type="Gene3D" id="3.30.365.10">
    <property type="entry name" value="Aldehyde oxidase/xanthine dehydrogenase, molybdopterin binding domain"/>
    <property type="match status" value="2"/>
</dbReference>